<protein>
    <submittedName>
        <fullName evidence="2">Phage protein</fullName>
    </submittedName>
</protein>
<sequence>MLNGVGGRTVAEAKASMSYPEAMAWAAYRNKHGSFNLAARAEQMGAIVALQVNRMGGGKAELIDFMPHQEKAGVSLETAMAEWV</sequence>
<feature type="domain" description="Minor tail T" evidence="1">
    <location>
        <begin position="18"/>
        <end position="71"/>
    </location>
</feature>
<evidence type="ECO:0000259" key="1">
    <source>
        <dbReference type="Pfam" id="PF06223"/>
    </source>
</evidence>
<evidence type="ECO:0000313" key="2">
    <source>
        <dbReference type="EMBL" id="AKS09054.1"/>
    </source>
</evidence>
<organism evidence="2 3">
    <name type="scientific">Pseudomonas trivialis</name>
    <dbReference type="NCBI Taxonomy" id="200450"/>
    <lineage>
        <taxon>Bacteria</taxon>
        <taxon>Pseudomonadati</taxon>
        <taxon>Pseudomonadota</taxon>
        <taxon>Gammaproteobacteria</taxon>
        <taxon>Pseudomonadales</taxon>
        <taxon>Pseudomonadaceae</taxon>
        <taxon>Pseudomonas</taxon>
    </lineage>
</organism>
<gene>
    <name evidence="2" type="ORF">AA957_24000</name>
</gene>
<dbReference type="EMBL" id="CP011507">
    <property type="protein sequence ID" value="AKS09054.1"/>
    <property type="molecule type" value="Genomic_DNA"/>
</dbReference>
<name>A0A0H5AD38_9PSED</name>
<dbReference type="KEGG" id="ptv:AA957_24000"/>
<reference evidence="2 3" key="1">
    <citation type="journal article" date="2015" name="Genome Announc.">
        <title>Complete Genome Sequence of the Rhizobacterium Pseudomonas trivialis Strain IHBB745 with Multiple Plant Growth-Promoting Activities and Tolerance to Desiccation and Alkalinity.</title>
        <authorList>
            <person name="Gulati A."/>
            <person name="Swarnkar M.K."/>
            <person name="Vyas P."/>
            <person name="Rahi P."/>
            <person name="Thakur R."/>
            <person name="Thakur N."/>
            <person name="Singh A.K."/>
        </authorList>
    </citation>
    <scope>NUCLEOTIDE SEQUENCE [LARGE SCALE GENOMIC DNA]</scope>
    <source>
        <strain evidence="3">745</strain>
    </source>
</reference>
<dbReference type="PATRIC" id="fig|200450.3.peg.4931"/>
<accession>A0A0H5AD38</accession>
<dbReference type="AlphaFoldDB" id="A0A0H5AD38"/>
<proteinExistence type="predicted"/>
<evidence type="ECO:0000313" key="3">
    <source>
        <dbReference type="Proteomes" id="UP000036608"/>
    </source>
</evidence>
<dbReference type="InterPro" id="IPR009350">
    <property type="entry name" value="Phage_tail_T"/>
</dbReference>
<reference evidence="3" key="2">
    <citation type="submission" date="2015-05" db="EMBL/GenBank/DDBJ databases">
        <authorList>
            <person name="Swarnkar M.K."/>
            <person name="Vyas P."/>
            <person name="Rahi P."/>
            <person name="Thakur R."/>
            <person name="Thakur N."/>
            <person name="Singh A.K."/>
            <person name="Gulati A."/>
        </authorList>
    </citation>
    <scope>NUCLEOTIDE SEQUENCE [LARGE SCALE GENOMIC DNA]</scope>
    <source>
        <strain evidence="3">745</strain>
    </source>
</reference>
<dbReference type="Pfam" id="PF06223">
    <property type="entry name" value="Phage_tail_T"/>
    <property type="match status" value="1"/>
</dbReference>
<dbReference type="Proteomes" id="UP000036608">
    <property type="component" value="Chromosome"/>
</dbReference>
<dbReference type="OrthoDB" id="6628031at2"/>